<dbReference type="InterPro" id="IPR053013">
    <property type="entry name" value="LAT"/>
</dbReference>
<reference evidence="3" key="1">
    <citation type="journal article" date="2018" name="Nat. Microbiol.">
        <title>Leveraging single-cell genomics to expand the fungal tree of life.</title>
        <authorList>
            <person name="Ahrendt S.R."/>
            <person name="Quandt C.A."/>
            <person name="Ciobanu D."/>
            <person name="Clum A."/>
            <person name="Salamov A."/>
            <person name="Andreopoulos B."/>
            <person name="Cheng J.F."/>
            <person name="Woyke T."/>
            <person name="Pelin A."/>
            <person name="Henrissat B."/>
            <person name="Reynolds N.K."/>
            <person name="Benny G.L."/>
            <person name="Smith M.E."/>
            <person name="James T.Y."/>
            <person name="Grigoriev I.V."/>
        </authorList>
    </citation>
    <scope>NUCLEOTIDE SEQUENCE [LARGE SCALE GENOMIC DNA]</scope>
    <source>
        <strain evidence="3">Baker2002</strain>
    </source>
</reference>
<evidence type="ECO:0000313" key="2">
    <source>
        <dbReference type="EMBL" id="RKP30100.1"/>
    </source>
</evidence>
<dbReference type="InterPro" id="IPR016181">
    <property type="entry name" value="Acyl_CoA_acyltransferase"/>
</dbReference>
<dbReference type="Gene3D" id="3.40.630.30">
    <property type="match status" value="1"/>
</dbReference>
<feature type="domain" description="LYC1 C-terminal" evidence="1">
    <location>
        <begin position="177"/>
        <end position="411"/>
    </location>
</feature>
<sequence length="411" mass="47303">MTRSARSAEGYFLTQVHDLSLKEFTRIQNAVAWRKNLSTEDYVLREHILGLSTMITMEGHELMVFIMTAKHAPDVPLCSCELLVRNGYRYVQPNGKVERRSVKSGCIGAVFTPEKHRGRGLAQIMIDLLVAFAKSPKVLGEDGFIFMYSEVGEYYTRNGFKSVPVALVKCPFVSTGDEYTVPPNVELIKFHQFGEVFKAYQEQFNEEMCAKVAADGIERVSVAGNELYVDWFHLRAKYLGVKLFGTDLSSWDFANATLDFLVEKFSTTQPQYFGLKLTSADSARLRGFIVWTYDYDYDTEKKKFHNYVTVIKNFVANGNDKHATTVELFKHMKQYLEAHHDEPQLLNFEQLEIWESDVPDSFSEWLVTEYGAKKGINNPSRSALLLNRKEDDQKFKEGKLIWEENTKLPWF</sequence>
<dbReference type="InterPro" id="IPR055100">
    <property type="entry name" value="GNAT_LYC1-like"/>
</dbReference>
<dbReference type="OrthoDB" id="2020070at2759"/>
<evidence type="ECO:0000259" key="1">
    <source>
        <dbReference type="Pfam" id="PF22998"/>
    </source>
</evidence>
<evidence type="ECO:0000313" key="3">
    <source>
        <dbReference type="Proteomes" id="UP000268321"/>
    </source>
</evidence>
<dbReference type="PANTHER" id="PTHR34815:SF2">
    <property type="entry name" value="N-ACETYLTRANSFERASE DOMAIN-CONTAINING PROTEIN"/>
    <property type="match status" value="1"/>
</dbReference>
<dbReference type="SUPFAM" id="SSF55729">
    <property type="entry name" value="Acyl-CoA N-acyltransferases (Nat)"/>
    <property type="match status" value="1"/>
</dbReference>
<gene>
    <name evidence="2" type="ORF">METBISCDRAFT_23619</name>
</gene>
<dbReference type="Proteomes" id="UP000268321">
    <property type="component" value="Unassembled WGS sequence"/>
</dbReference>
<organism evidence="2 3">
    <name type="scientific">Metschnikowia bicuspidata</name>
    <dbReference type="NCBI Taxonomy" id="27322"/>
    <lineage>
        <taxon>Eukaryota</taxon>
        <taxon>Fungi</taxon>
        <taxon>Dikarya</taxon>
        <taxon>Ascomycota</taxon>
        <taxon>Saccharomycotina</taxon>
        <taxon>Pichiomycetes</taxon>
        <taxon>Metschnikowiaceae</taxon>
        <taxon>Metschnikowia</taxon>
    </lineage>
</organism>
<dbReference type="AlphaFoldDB" id="A0A4P9ZDW2"/>
<accession>A0A4P9ZDW2</accession>
<dbReference type="Pfam" id="PF22998">
    <property type="entry name" value="GNAT_LYC1-like"/>
    <property type="match status" value="1"/>
</dbReference>
<dbReference type="PANTHER" id="PTHR34815">
    <property type="entry name" value="LYSINE ACETYLTRANSFERASE"/>
    <property type="match status" value="1"/>
</dbReference>
<protein>
    <recommendedName>
        <fullName evidence="1">LYC1 C-terminal domain-containing protein</fullName>
    </recommendedName>
</protein>
<name>A0A4P9ZDW2_9ASCO</name>
<dbReference type="EMBL" id="ML004466">
    <property type="protein sequence ID" value="RKP30100.1"/>
    <property type="molecule type" value="Genomic_DNA"/>
</dbReference>
<keyword evidence="3" id="KW-1185">Reference proteome</keyword>
<proteinExistence type="predicted"/>